<evidence type="ECO:0008006" key="6">
    <source>
        <dbReference type="Google" id="ProtNLM"/>
    </source>
</evidence>
<dbReference type="EMBL" id="JALJOT010000014">
    <property type="protein sequence ID" value="KAK9903596.1"/>
    <property type="molecule type" value="Genomic_DNA"/>
</dbReference>
<dbReference type="InterPro" id="IPR010610">
    <property type="entry name" value="EryCIII-like_C"/>
</dbReference>
<dbReference type="InterPro" id="IPR050426">
    <property type="entry name" value="Glycosyltransferase_28"/>
</dbReference>
<dbReference type="PANTHER" id="PTHR48050">
    <property type="entry name" value="STEROL 3-BETA-GLUCOSYLTRANSFERASE"/>
    <property type="match status" value="1"/>
</dbReference>
<evidence type="ECO:0000259" key="3">
    <source>
        <dbReference type="Pfam" id="PF06722"/>
    </source>
</evidence>
<dbReference type="Pfam" id="PF03033">
    <property type="entry name" value="Glyco_transf_28"/>
    <property type="match status" value="1"/>
</dbReference>
<dbReference type="InterPro" id="IPR004276">
    <property type="entry name" value="GlycoTrans_28_N"/>
</dbReference>
<dbReference type="Gene3D" id="3.40.50.2000">
    <property type="entry name" value="Glycogen Phosphorylase B"/>
    <property type="match status" value="2"/>
</dbReference>
<evidence type="ECO:0000313" key="5">
    <source>
        <dbReference type="Proteomes" id="UP001491310"/>
    </source>
</evidence>
<accession>A0ABR2YEG7</accession>
<dbReference type="Proteomes" id="UP001491310">
    <property type="component" value="Unassembled WGS sequence"/>
</dbReference>
<evidence type="ECO:0000259" key="2">
    <source>
        <dbReference type="Pfam" id="PF03033"/>
    </source>
</evidence>
<feature type="domain" description="Erythromycin biosynthesis protein CIII-like C-terminal" evidence="3">
    <location>
        <begin position="356"/>
        <end position="470"/>
    </location>
</feature>
<keyword evidence="1" id="KW-0808">Transferase</keyword>
<protein>
    <recommendedName>
        <fullName evidence="6">UDP-Glycosyltransferase/glycogen phosphorylase</fullName>
    </recommendedName>
</protein>
<reference evidence="4 5" key="1">
    <citation type="journal article" date="2024" name="Nat. Commun.">
        <title>Phylogenomics reveals the evolutionary origins of lichenization in chlorophyte algae.</title>
        <authorList>
            <person name="Puginier C."/>
            <person name="Libourel C."/>
            <person name="Otte J."/>
            <person name="Skaloud P."/>
            <person name="Haon M."/>
            <person name="Grisel S."/>
            <person name="Petersen M."/>
            <person name="Berrin J.G."/>
            <person name="Delaux P.M."/>
            <person name="Dal Grande F."/>
            <person name="Keller J."/>
        </authorList>
    </citation>
    <scope>NUCLEOTIDE SEQUENCE [LARGE SCALE GENOMIC DNA]</scope>
    <source>
        <strain evidence="4 5">SAG 216-7</strain>
    </source>
</reference>
<name>A0ABR2YEG7_9CHLO</name>
<organism evidence="4 5">
    <name type="scientific">Coccomyxa subellipsoidea</name>
    <dbReference type="NCBI Taxonomy" id="248742"/>
    <lineage>
        <taxon>Eukaryota</taxon>
        <taxon>Viridiplantae</taxon>
        <taxon>Chlorophyta</taxon>
        <taxon>core chlorophytes</taxon>
        <taxon>Trebouxiophyceae</taxon>
        <taxon>Trebouxiophyceae incertae sedis</taxon>
        <taxon>Coccomyxaceae</taxon>
        <taxon>Coccomyxa</taxon>
    </lineage>
</organism>
<comment type="caution">
    <text evidence="4">The sequence shown here is derived from an EMBL/GenBank/DDBJ whole genome shotgun (WGS) entry which is preliminary data.</text>
</comment>
<evidence type="ECO:0000313" key="4">
    <source>
        <dbReference type="EMBL" id="KAK9903596.1"/>
    </source>
</evidence>
<keyword evidence="5" id="KW-1185">Reference proteome</keyword>
<feature type="domain" description="Glycosyltransferase family 28 N-terminal" evidence="2">
    <location>
        <begin position="36"/>
        <end position="180"/>
    </location>
</feature>
<dbReference type="SUPFAM" id="SSF53756">
    <property type="entry name" value="UDP-Glycosyltransferase/glycogen phosphorylase"/>
    <property type="match status" value="1"/>
</dbReference>
<dbReference type="Pfam" id="PF06722">
    <property type="entry name" value="EryCIII-like_C"/>
    <property type="match status" value="1"/>
</dbReference>
<gene>
    <name evidence="4" type="ORF">WJX75_009591</name>
</gene>
<proteinExistence type="predicted"/>
<evidence type="ECO:0000256" key="1">
    <source>
        <dbReference type="ARBA" id="ARBA00022679"/>
    </source>
</evidence>
<dbReference type="CDD" id="cd03784">
    <property type="entry name" value="GT1_Gtf-like"/>
    <property type="match status" value="1"/>
</dbReference>
<sequence length="547" mass="60084">MNGKLSADAINIGRMDQTLAADDKDTEAIRIPHLNIVLLAVGTLGDVQPFVAVGLKLKEYGHRVRVATHSPLRGFVEQFGLEFYPLGGDPEVLAEFAVQSKGIFPRGLGQVKKVREQIKAYVAGQLAACTEADPDHPQQHFKADAIIANPISYAHVHVADALGIPLHILFTMPWTATKEFAHPQARFLHEKRYSLPPRLRRHFQPFFGAVNRASFKAIDGAMFVGTANILHKYRKEVLKQPSLFSLKHYHRPLHYCPVPVSYCWSPTLVPQPADWPQRAEVVGFCQLEASERMHYSPPEELVQFMAAGPPPVYIGFGSMTLKHPQEIARTVFNAVKETGVRAVIGAGWGGLGLVDEAEIPEGVYVLQQRYVPHDWLFRQCAAVVHHGGAGTTGAGLAAGCPTMVVPFFGDQAFWGEMCRRSGVGPAPIAVEKLKVEHLTEGLRFLMQPEVKAAAQLIASRMAQEPEGTQAAVDSFHRHLRGRLPVTFQAPMLSGSARGEVRYFEKKKAPALTGWWESAAAFSAVMLLPLISVVPCSTTAVREDDVVV</sequence>
<dbReference type="PANTHER" id="PTHR48050:SF13">
    <property type="entry name" value="STEROL 3-BETA-GLUCOSYLTRANSFERASE UGT80A2"/>
    <property type="match status" value="1"/>
</dbReference>
<dbReference type="InterPro" id="IPR002213">
    <property type="entry name" value="UDP_glucos_trans"/>
</dbReference>